<reference evidence="1 2" key="1">
    <citation type="submission" date="2017-04" db="EMBL/GenBank/DDBJ databases">
        <title>Complete genome sequence of Flavobacterium kingsejong AJ004.</title>
        <authorList>
            <person name="Lee P.C."/>
        </authorList>
    </citation>
    <scope>NUCLEOTIDE SEQUENCE [LARGE SCALE GENOMIC DNA]</scope>
    <source>
        <strain evidence="1 2">AJ004</strain>
    </source>
</reference>
<evidence type="ECO:0000313" key="2">
    <source>
        <dbReference type="Proteomes" id="UP000244677"/>
    </source>
</evidence>
<dbReference type="AlphaFoldDB" id="A0A2S1LLY7"/>
<protein>
    <submittedName>
        <fullName evidence="1">Uncharacterized protein</fullName>
    </submittedName>
</protein>
<accession>A0A2S1LLY7</accession>
<keyword evidence="2" id="KW-1185">Reference proteome</keyword>
<dbReference type="KEGG" id="fki:FK004_05605"/>
<gene>
    <name evidence="1" type="ORF">FK004_05605</name>
</gene>
<dbReference type="RefSeq" id="WP_108736369.1">
    <property type="nucleotide sequence ID" value="NZ_CP020919.1"/>
</dbReference>
<sequence length="179" mass="20642">MKLVLFLLLVPQLLPSGTLENNTKDYEVLTVILKDKDNIILNPNASTPLYLKTLFEENFKDSLLLKQETNAVWLSEHSGAKRTNDSLLLKEVFSVSNYNYMSSQFKRQTWEVEKMPPHLKNKISITNTSSHYTISKPLYTKNGNYAIVSVKDQGTIALWILTRSHKEWKLLKFIPITIL</sequence>
<name>A0A2S1LLY7_9FLAO</name>
<dbReference type="EMBL" id="CP020919">
    <property type="protein sequence ID" value="AWG24739.1"/>
    <property type="molecule type" value="Genomic_DNA"/>
</dbReference>
<organism evidence="1 2">
    <name type="scientific">Flavobacterium kingsejongi</name>
    <dbReference type="NCBI Taxonomy" id="1678728"/>
    <lineage>
        <taxon>Bacteria</taxon>
        <taxon>Pseudomonadati</taxon>
        <taxon>Bacteroidota</taxon>
        <taxon>Flavobacteriia</taxon>
        <taxon>Flavobacteriales</taxon>
        <taxon>Flavobacteriaceae</taxon>
        <taxon>Flavobacterium</taxon>
    </lineage>
</organism>
<proteinExistence type="predicted"/>
<evidence type="ECO:0000313" key="1">
    <source>
        <dbReference type="EMBL" id="AWG24739.1"/>
    </source>
</evidence>
<dbReference type="Proteomes" id="UP000244677">
    <property type="component" value="Chromosome"/>
</dbReference>